<proteinExistence type="predicted"/>
<dbReference type="EC" id="2.7.6.2" evidence="5"/>
<dbReference type="Proteomes" id="UP000229647">
    <property type="component" value="Unassembled WGS sequence"/>
</dbReference>
<keyword evidence="1" id="KW-0808">Transferase</keyword>
<dbReference type="GO" id="GO:0006772">
    <property type="term" value="P:thiamine metabolic process"/>
    <property type="evidence" value="ECO:0007669"/>
    <property type="project" value="UniProtKB-UniRule"/>
</dbReference>
<evidence type="ECO:0000313" key="8">
    <source>
        <dbReference type="Proteomes" id="UP000229647"/>
    </source>
</evidence>
<dbReference type="Pfam" id="PF04263">
    <property type="entry name" value="TPK_catalytic"/>
    <property type="match status" value="1"/>
</dbReference>
<evidence type="ECO:0000256" key="1">
    <source>
        <dbReference type="ARBA" id="ARBA00022679"/>
    </source>
</evidence>
<dbReference type="NCBIfam" id="TIGR01378">
    <property type="entry name" value="thi_PPkinase"/>
    <property type="match status" value="1"/>
</dbReference>
<reference evidence="8" key="1">
    <citation type="submission" date="2017-09" db="EMBL/GenBank/DDBJ databases">
        <title>Depth-based differentiation of microbial function through sediment-hosted aquifers and enrichment of novel symbionts in the deep terrestrial subsurface.</title>
        <authorList>
            <person name="Probst A.J."/>
            <person name="Ladd B."/>
            <person name="Jarett J.K."/>
            <person name="Geller-Mcgrath D.E."/>
            <person name="Sieber C.M.K."/>
            <person name="Emerson J.B."/>
            <person name="Anantharaman K."/>
            <person name="Thomas B.C."/>
            <person name="Malmstrom R."/>
            <person name="Stieglmeier M."/>
            <person name="Klingl A."/>
            <person name="Woyke T."/>
            <person name="Ryan C.M."/>
            <person name="Banfield J.F."/>
        </authorList>
    </citation>
    <scope>NUCLEOTIDE SEQUENCE [LARGE SCALE GENOMIC DNA]</scope>
</reference>
<dbReference type="SUPFAM" id="SSF63862">
    <property type="entry name" value="Thiamin pyrophosphokinase, substrate-binding domain"/>
    <property type="match status" value="1"/>
</dbReference>
<dbReference type="SMART" id="SM00983">
    <property type="entry name" value="TPK_B1_binding"/>
    <property type="match status" value="1"/>
</dbReference>
<dbReference type="PANTHER" id="PTHR41299">
    <property type="entry name" value="THIAMINE PYROPHOSPHOKINASE"/>
    <property type="match status" value="1"/>
</dbReference>
<evidence type="ECO:0000256" key="2">
    <source>
        <dbReference type="ARBA" id="ARBA00022741"/>
    </source>
</evidence>
<keyword evidence="2" id="KW-0547">Nucleotide-binding</keyword>
<dbReference type="InterPro" id="IPR006282">
    <property type="entry name" value="Thi_PPkinase"/>
</dbReference>
<keyword evidence="4" id="KW-0067">ATP-binding</keyword>
<name>A0A2M7XWY7_9BACT</name>
<dbReference type="CDD" id="cd07995">
    <property type="entry name" value="TPK"/>
    <property type="match status" value="1"/>
</dbReference>
<dbReference type="InterPro" id="IPR007373">
    <property type="entry name" value="Thiamin_PyroPKinase_B1-bd"/>
</dbReference>
<evidence type="ECO:0000256" key="3">
    <source>
        <dbReference type="ARBA" id="ARBA00022777"/>
    </source>
</evidence>
<gene>
    <name evidence="7" type="ORF">CO165_05220</name>
</gene>
<dbReference type="InterPro" id="IPR036371">
    <property type="entry name" value="TPK_B1-bd_sf"/>
</dbReference>
<dbReference type="GO" id="GO:0004788">
    <property type="term" value="F:thiamine diphosphokinase activity"/>
    <property type="evidence" value="ECO:0007669"/>
    <property type="project" value="UniProtKB-UniRule"/>
</dbReference>
<dbReference type="GO" id="GO:0030975">
    <property type="term" value="F:thiamine binding"/>
    <property type="evidence" value="ECO:0007669"/>
    <property type="project" value="InterPro"/>
</dbReference>
<accession>A0A2M7XWY7</accession>
<dbReference type="GO" id="GO:0016301">
    <property type="term" value="F:kinase activity"/>
    <property type="evidence" value="ECO:0007669"/>
    <property type="project" value="UniProtKB-KW"/>
</dbReference>
<dbReference type="InterPro" id="IPR053149">
    <property type="entry name" value="TPK"/>
</dbReference>
<evidence type="ECO:0000256" key="5">
    <source>
        <dbReference type="NCBIfam" id="TIGR01378"/>
    </source>
</evidence>
<dbReference type="PANTHER" id="PTHR41299:SF1">
    <property type="entry name" value="THIAMINE PYROPHOSPHOKINASE"/>
    <property type="match status" value="1"/>
</dbReference>
<dbReference type="EMBL" id="PFWL01000216">
    <property type="protein sequence ID" value="PJA55120.1"/>
    <property type="molecule type" value="Genomic_DNA"/>
</dbReference>
<dbReference type="AlphaFoldDB" id="A0A2M7XWY7"/>
<dbReference type="GO" id="GO:0005524">
    <property type="term" value="F:ATP binding"/>
    <property type="evidence" value="ECO:0007669"/>
    <property type="project" value="UniProtKB-KW"/>
</dbReference>
<feature type="domain" description="Thiamin pyrophosphokinase thiamin-binding" evidence="6">
    <location>
        <begin position="131"/>
        <end position="205"/>
    </location>
</feature>
<dbReference type="InterPro" id="IPR007371">
    <property type="entry name" value="TPK_catalytic"/>
</dbReference>
<protein>
    <recommendedName>
        <fullName evidence="5">Thiamine diphosphokinase</fullName>
        <ecNumber evidence="5">2.7.6.2</ecNumber>
    </recommendedName>
</protein>
<keyword evidence="3 7" id="KW-0418">Kinase</keyword>
<evidence type="ECO:0000256" key="4">
    <source>
        <dbReference type="ARBA" id="ARBA00022840"/>
    </source>
</evidence>
<dbReference type="InterPro" id="IPR036759">
    <property type="entry name" value="TPK_catalytic_sf"/>
</dbReference>
<organism evidence="7 8">
    <name type="scientific">Candidatus Roizmanbacteria bacterium CG_4_9_14_3_um_filter_33_18</name>
    <dbReference type="NCBI Taxonomy" id="1974841"/>
    <lineage>
        <taxon>Bacteria</taxon>
        <taxon>Candidatus Roizmaniibacteriota</taxon>
    </lineage>
</organism>
<sequence length="211" mass="23654">MTRAIIFVNGNLSDLSQAKKIINKEDCLIAADGAVKHILKLKLIPKIIIGDLDSTPLSLQKELKVQFIKYPRKKDKTDFELAVDYCLENKFQEIIIFGVLGDRIDHLMANIFLLAKIQTENPTIKIKVIEGKKEIFILNKEIVINGKIGDEISIIPVGEKLEDILTDGLEYQLDNESLLFGSTRGISNVMNKKLVKIKASAGIAMIEHNLQ</sequence>
<comment type="caution">
    <text evidence="7">The sequence shown here is derived from an EMBL/GenBank/DDBJ whole genome shotgun (WGS) entry which is preliminary data.</text>
</comment>
<dbReference type="Gene3D" id="3.40.50.10240">
    <property type="entry name" value="Thiamin pyrophosphokinase, catalytic domain"/>
    <property type="match status" value="1"/>
</dbReference>
<dbReference type="GO" id="GO:0009229">
    <property type="term" value="P:thiamine diphosphate biosynthetic process"/>
    <property type="evidence" value="ECO:0007669"/>
    <property type="project" value="InterPro"/>
</dbReference>
<evidence type="ECO:0000313" key="7">
    <source>
        <dbReference type="EMBL" id="PJA55120.1"/>
    </source>
</evidence>
<dbReference type="SUPFAM" id="SSF63999">
    <property type="entry name" value="Thiamin pyrophosphokinase, catalytic domain"/>
    <property type="match status" value="1"/>
</dbReference>
<dbReference type="Pfam" id="PF04265">
    <property type="entry name" value="TPK_B1_binding"/>
    <property type="match status" value="1"/>
</dbReference>
<evidence type="ECO:0000259" key="6">
    <source>
        <dbReference type="SMART" id="SM00983"/>
    </source>
</evidence>